<dbReference type="Pfam" id="PF13824">
    <property type="entry name" value="zf-Mss51"/>
    <property type="match status" value="1"/>
</dbReference>
<sequence>PSEEQLFHPWDSSPSKELRQKAKLIRQYAKCPVTGEPVDYVCPVAGIPTHANEQAYLSDTYYHEHVKDKLRKVNVYEHDLRSGREFPEFDFPETIDPTLSPTINFLNWDMFFYTREFYSMDTEFQLAATTKMLSYPITIGAAIHEYSPYTIKHSGRLTYEGLKSLAALRYAWLPRQGHRPLTRESRPARVFVIGARGESVLPVHIWRQLSVLFPHANLQVVFIGPECLYNHRERRYMSLEQPETIRIDERLSLVYYTETFDKLHQSGDFFPYDPYLDAFFMFQPGLGAKETAGEWNATIEGLLESKCVVFSTAYHEQDMLQDWDWLQSNYGDKLDVLLTPGDNVFGSTRWEVNYVNTSEVYQVNQKIFGIRGKRYPAI</sequence>
<dbReference type="GO" id="GO:0033617">
    <property type="term" value="P:mitochondrial respiratory chain complex IV assembly"/>
    <property type="evidence" value="ECO:0007669"/>
    <property type="project" value="EnsemblFungi"/>
</dbReference>
<dbReference type="GO" id="GO:0045182">
    <property type="term" value="F:translation regulator activity"/>
    <property type="evidence" value="ECO:0007669"/>
    <property type="project" value="EnsemblFungi"/>
</dbReference>
<dbReference type="OrthoDB" id="5282002at2759"/>
<proteinExistence type="predicted"/>
<organism evidence="3 4">
    <name type="scientific">Tortispora caseinolytica NRRL Y-17796</name>
    <dbReference type="NCBI Taxonomy" id="767744"/>
    <lineage>
        <taxon>Eukaryota</taxon>
        <taxon>Fungi</taxon>
        <taxon>Dikarya</taxon>
        <taxon>Ascomycota</taxon>
        <taxon>Saccharomycotina</taxon>
        <taxon>Trigonopsidomycetes</taxon>
        <taxon>Trigonopsidales</taxon>
        <taxon>Trigonopsidaceae</taxon>
        <taxon>Tortispora</taxon>
    </lineage>
</organism>
<dbReference type="EMBL" id="KV453841">
    <property type="protein sequence ID" value="ODV91708.1"/>
    <property type="molecule type" value="Genomic_DNA"/>
</dbReference>
<feature type="domain" description="Mitochondrial splicing suppressor 51 zinc-finger" evidence="1">
    <location>
        <begin position="30"/>
        <end position="80"/>
    </location>
</feature>
<name>A0A1E4TJ58_9ASCO</name>
<feature type="domain" description="Mitochondrial splicing suppressor 51-like C-terminal" evidence="2">
    <location>
        <begin position="176"/>
        <end position="354"/>
    </location>
</feature>
<evidence type="ECO:0000313" key="4">
    <source>
        <dbReference type="Proteomes" id="UP000095023"/>
    </source>
</evidence>
<dbReference type="Proteomes" id="UP000095023">
    <property type="component" value="Unassembled WGS sequence"/>
</dbReference>
<reference evidence="4" key="1">
    <citation type="submission" date="2016-02" db="EMBL/GenBank/DDBJ databases">
        <title>Comparative genomics of biotechnologically important yeasts.</title>
        <authorList>
            <consortium name="DOE Joint Genome Institute"/>
            <person name="Riley R."/>
            <person name="Haridas S."/>
            <person name="Wolfe K.H."/>
            <person name="Lopes M.R."/>
            <person name="Hittinger C.T."/>
            <person name="Goker M."/>
            <person name="Salamov A."/>
            <person name="Wisecaver J."/>
            <person name="Long T.M."/>
            <person name="Aerts A.L."/>
            <person name="Barry K."/>
            <person name="Choi C."/>
            <person name="Clum A."/>
            <person name="Coughlan A.Y."/>
            <person name="Deshpande S."/>
            <person name="Douglass A.P."/>
            <person name="Hanson S.J."/>
            <person name="Klenk H.-P."/>
            <person name="Labutti K."/>
            <person name="Lapidus A."/>
            <person name="Lindquist E."/>
            <person name="Lipzen A."/>
            <person name="Meier-Kolthoff J.P."/>
            <person name="Ohm R.A."/>
            <person name="Otillar R.P."/>
            <person name="Pangilinan J."/>
            <person name="Peng Y."/>
            <person name="Rokas A."/>
            <person name="Rosa C.A."/>
            <person name="Scheuner C."/>
            <person name="Sibirny A.A."/>
            <person name="Slot J.C."/>
            <person name="Stielow J.B."/>
            <person name="Sun H."/>
            <person name="Kurtzman C.P."/>
            <person name="Blackwell M."/>
            <person name="Jeffries T.W."/>
            <person name="Grigoriev I.V."/>
        </authorList>
    </citation>
    <scope>NUCLEOTIDE SEQUENCE [LARGE SCALE GENOMIC DNA]</scope>
    <source>
        <strain evidence="4">NRRL Y-17796</strain>
    </source>
</reference>
<dbReference type="InterPro" id="IPR046824">
    <property type="entry name" value="Mss51-like_C"/>
</dbReference>
<dbReference type="Pfam" id="PF20179">
    <property type="entry name" value="MSS51_C"/>
    <property type="match status" value="1"/>
</dbReference>
<accession>A0A1E4TJ58</accession>
<dbReference type="InterPro" id="IPR032717">
    <property type="entry name" value="Mss51_Znf"/>
</dbReference>
<evidence type="ECO:0000259" key="1">
    <source>
        <dbReference type="Pfam" id="PF13824"/>
    </source>
</evidence>
<feature type="non-terminal residue" evidence="3">
    <location>
        <position position="378"/>
    </location>
</feature>
<feature type="non-terminal residue" evidence="3">
    <location>
        <position position="1"/>
    </location>
</feature>
<gene>
    <name evidence="3" type="ORF">CANCADRAFT_18691</name>
</gene>
<dbReference type="PANTHER" id="PTHR28069">
    <property type="entry name" value="GH20023P"/>
    <property type="match status" value="1"/>
</dbReference>
<dbReference type="PANTHER" id="PTHR28069:SF1">
    <property type="entry name" value="PROTEIN MSS51, MITOCHONDRIAL"/>
    <property type="match status" value="1"/>
</dbReference>
<dbReference type="GO" id="GO:0070131">
    <property type="term" value="P:positive regulation of mitochondrial translation"/>
    <property type="evidence" value="ECO:0007669"/>
    <property type="project" value="EnsemblFungi"/>
</dbReference>
<dbReference type="GO" id="GO:0005739">
    <property type="term" value="C:mitochondrion"/>
    <property type="evidence" value="ECO:0007669"/>
    <property type="project" value="GOC"/>
</dbReference>
<evidence type="ECO:0000259" key="2">
    <source>
        <dbReference type="Pfam" id="PF20179"/>
    </source>
</evidence>
<evidence type="ECO:0000313" key="3">
    <source>
        <dbReference type="EMBL" id="ODV91708.1"/>
    </source>
</evidence>
<keyword evidence="4" id="KW-1185">Reference proteome</keyword>
<dbReference type="AlphaFoldDB" id="A0A1E4TJ58"/>
<protein>
    <submittedName>
        <fullName evidence="3">Uncharacterized protein</fullName>
    </submittedName>
</protein>